<dbReference type="PANTHER" id="PTHR42305:SF1">
    <property type="entry name" value="MEMBRANE PROTEIN RV1733C-RELATED"/>
    <property type="match status" value="1"/>
</dbReference>
<dbReference type="EMBL" id="FOME01000001">
    <property type="protein sequence ID" value="SFC64663.1"/>
    <property type="molecule type" value="Genomic_DNA"/>
</dbReference>
<name>A0A1H5V7Y4_9PSEU</name>
<dbReference type="RefSeq" id="WP_093347126.1">
    <property type="nucleotide sequence ID" value="NZ_FNVB01000002.1"/>
</dbReference>
<feature type="transmembrane region" description="Helical" evidence="1">
    <location>
        <begin position="33"/>
        <end position="54"/>
    </location>
</feature>
<reference evidence="4 5" key="2">
    <citation type="submission" date="2016-10" db="EMBL/GenBank/DDBJ databases">
        <authorList>
            <person name="Varghese N."/>
            <person name="Submissions S."/>
        </authorList>
    </citation>
    <scope>NUCLEOTIDE SEQUENCE [LARGE SCALE GENOMIC DNA]</scope>
    <source>
        <strain evidence="5">ATCC 20501</strain>
        <strain evidence="3 4">CGMCC 4.3529</strain>
    </source>
</reference>
<keyword evidence="4" id="KW-1185">Reference proteome</keyword>
<evidence type="ECO:0000313" key="4">
    <source>
        <dbReference type="Proteomes" id="UP000199690"/>
    </source>
</evidence>
<evidence type="ECO:0000313" key="2">
    <source>
        <dbReference type="EMBL" id="SEF82888.1"/>
    </source>
</evidence>
<reference evidence="2" key="1">
    <citation type="submission" date="2016-10" db="EMBL/GenBank/DDBJ databases">
        <authorList>
            <person name="de Groot N.N."/>
        </authorList>
    </citation>
    <scope>NUCLEOTIDE SEQUENCE [LARGE SCALE GENOMIC DNA]</scope>
    <source>
        <strain evidence="2">ATCC 20501</strain>
    </source>
</reference>
<evidence type="ECO:0000313" key="5">
    <source>
        <dbReference type="Proteomes" id="UP000236729"/>
    </source>
</evidence>
<dbReference type="InterPro" id="IPR039708">
    <property type="entry name" value="MT1774/Rv1733c-like"/>
</dbReference>
<dbReference type="PANTHER" id="PTHR42305">
    <property type="entry name" value="MEMBRANE PROTEIN RV1733C-RELATED"/>
    <property type="match status" value="1"/>
</dbReference>
<accession>A0A1I1L2M3</accession>
<proteinExistence type="predicted"/>
<protein>
    <submittedName>
        <fullName evidence="2">Uncharacterized protein</fullName>
    </submittedName>
</protein>
<evidence type="ECO:0000256" key="1">
    <source>
        <dbReference type="SAM" id="Phobius"/>
    </source>
</evidence>
<keyword evidence="1" id="KW-0812">Transmembrane</keyword>
<dbReference type="AlphaFoldDB" id="A0A1H5V7Y4"/>
<dbReference type="Proteomes" id="UP000199690">
    <property type="component" value="Unassembled WGS sequence"/>
</dbReference>
<sequence>MCAGWLSTEAGWLGQTLGLKPNPLRRRRDRIEAVVLLALLVVALAVVPLGALTWGKASYEADVRAAATAAVRHQVEAVVITEPRMEVVGVNPDFEVNRYRAEARWSGADGTPRVQTIDVGAGGEVGSTIAVWIDDAGHLVEAPRSERQLRAVAVGGAVGVAMTGEAVCVALIACVRAAANARADKAWEREWEIVGPQWTRQQY</sequence>
<keyword evidence="1" id="KW-0472">Membrane</keyword>
<dbReference type="EMBL" id="FNVB01000002">
    <property type="protein sequence ID" value="SEF82888.1"/>
    <property type="molecule type" value="Genomic_DNA"/>
</dbReference>
<evidence type="ECO:0000313" key="3">
    <source>
        <dbReference type="EMBL" id="SFC64663.1"/>
    </source>
</evidence>
<accession>A0A1H5V7Y4</accession>
<gene>
    <name evidence="2" type="ORF">SAMN02982929_00782</name>
    <name evidence="3" type="ORF">SAMN05216506_1011288</name>
</gene>
<dbReference type="Proteomes" id="UP000236729">
    <property type="component" value="Unassembled WGS sequence"/>
</dbReference>
<keyword evidence="1" id="KW-1133">Transmembrane helix</keyword>
<organism evidence="2 5">
    <name type="scientific">Saccharopolyspora kobensis</name>
    <dbReference type="NCBI Taxonomy" id="146035"/>
    <lineage>
        <taxon>Bacteria</taxon>
        <taxon>Bacillati</taxon>
        <taxon>Actinomycetota</taxon>
        <taxon>Actinomycetes</taxon>
        <taxon>Pseudonocardiales</taxon>
        <taxon>Pseudonocardiaceae</taxon>
        <taxon>Saccharopolyspora</taxon>
    </lineage>
</organism>